<dbReference type="Proteomes" id="UP001463665">
    <property type="component" value="Chromosome"/>
</dbReference>
<gene>
    <name evidence="2" type="ORF">AAFP95_19405</name>
</gene>
<proteinExistence type="predicted"/>
<dbReference type="AlphaFoldDB" id="A0AAU6WMK6"/>
<protein>
    <submittedName>
        <fullName evidence="2">YcxB family protein</fullName>
    </submittedName>
</protein>
<accession>A0AAU6WMK6</accession>
<name>A0AAU6WMK6_9FLAO</name>
<dbReference type="EMBL" id="CP154834">
    <property type="protein sequence ID" value="XAO73846.1"/>
    <property type="molecule type" value="Genomic_DNA"/>
</dbReference>
<dbReference type="InterPro" id="IPR025588">
    <property type="entry name" value="YcxB-like_C"/>
</dbReference>
<dbReference type="Pfam" id="PF14317">
    <property type="entry name" value="YcxB"/>
    <property type="match status" value="1"/>
</dbReference>
<evidence type="ECO:0000313" key="3">
    <source>
        <dbReference type="Proteomes" id="UP001463665"/>
    </source>
</evidence>
<keyword evidence="3" id="KW-1185">Reference proteome</keyword>
<reference evidence="2 3" key="1">
    <citation type="submission" date="2024-04" db="EMBL/GenBank/DDBJ databases">
        <title>Genome sequencing and assembly of rice foliar adapted Chryseobacterium endophyticum OsEnb-ALM-A6.</title>
        <authorList>
            <person name="Kumar S."/>
            <person name="Javed M."/>
            <person name="Chouhan V."/>
            <person name="Charishma K."/>
            <person name="Patel A."/>
            <person name="Kumar M."/>
            <person name="Sahu K.P."/>
            <person name="Kumar A."/>
        </authorList>
    </citation>
    <scope>NUCLEOTIDE SEQUENCE [LARGE SCALE GENOMIC DNA]</scope>
    <source>
        <strain evidence="2 3">OsEnb-ALM-A6</strain>
    </source>
</reference>
<dbReference type="RefSeq" id="WP_345766199.1">
    <property type="nucleotide sequence ID" value="NZ_CP154834.1"/>
</dbReference>
<feature type="domain" description="YcxB-like C-terminal" evidence="1">
    <location>
        <begin position="35"/>
        <end position="95"/>
    </location>
</feature>
<evidence type="ECO:0000313" key="2">
    <source>
        <dbReference type="EMBL" id="XAO73846.1"/>
    </source>
</evidence>
<organism evidence="2 3">
    <name type="scientific">Chryseobacterium endophyticum</name>
    <dbReference type="NCBI Taxonomy" id="1854762"/>
    <lineage>
        <taxon>Bacteria</taxon>
        <taxon>Pseudomonadati</taxon>
        <taxon>Bacteroidota</taxon>
        <taxon>Flavobacteriia</taxon>
        <taxon>Flavobacteriales</taxon>
        <taxon>Weeksellaceae</taxon>
        <taxon>Chryseobacterium group</taxon>
        <taxon>Chryseobacterium</taxon>
    </lineage>
</organism>
<evidence type="ECO:0000259" key="1">
    <source>
        <dbReference type="Pfam" id="PF14317"/>
    </source>
</evidence>
<sequence length="107" mass="12689">MVCYFAFVYVGAFFFSVRYAFNGNQNIQESIAYTFAEEKIRIQGETFDGETAWSSVYKVKENKDWFLIYQSAKIMNMVPKKFFTKNQISELRKIIQTHKIKAKLRND</sequence>